<keyword evidence="3" id="KW-1185">Reference proteome</keyword>
<gene>
    <name evidence="2" type="ORF">J4Q44_G00028480</name>
</gene>
<sequence length="159" mass="17026">MSEHQPTQPHIPKAASTVPVQCLDDVEKNLNHRTVRISVPRPPSAPPVPSSSGRPCLPPVGPPALEGLREDYWQNGPWSSHYPGALGLGNTSPVLLPPPPLNQASLDDSSWSFPSPPKPSDALFWEGQRQGLSQGSPIHSSRGSSPMSPNGDWAKPPPY</sequence>
<comment type="caution">
    <text evidence="2">The sequence shown here is derived from an EMBL/GenBank/DDBJ whole genome shotgun (WGS) entry which is preliminary data.</text>
</comment>
<feature type="compositionally biased region" description="Polar residues" evidence="1">
    <location>
        <begin position="130"/>
        <end position="148"/>
    </location>
</feature>
<feature type="compositionally biased region" description="Pro residues" evidence="1">
    <location>
        <begin position="40"/>
        <end position="49"/>
    </location>
</feature>
<evidence type="ECO:0000256" key="1">
    <source>
        <dbReference type="SAM" id="MobiDB-lite"/>
    </source>
</evidence>
<evidence type="ECO:0000313" key="2">
    <source>
        <dbReference type="EMBL" id="KAK6327203.1"/>
    </source>
</evidence>
<evidence type="ECO:0000313" key="3">
    <source>
        <dbReference type="Proteomes" id="UP001356427"/>
    </source>
</evidence>
<accession>A0AAN8MHU7</accession>
<dbReference type="AlphaFoldDB" id="A0AAN8MHU7"/>
<protein>
    <submittedName>
        <fullName evidence="2">Uncharacterized protein</fullName>
    </submittedName>
</protein>
<organism evidence="2 3">
    <name type="scientific">Coregonus suidteri</name>
    <dbReference type="NCBI Taxonomy" id="861788"/>
    <lineage>
        <taxon>Eukaryota</taxon>
        <taxon>Metazoa</taxon>
        <taxon>Chordata</taxon>
        <taxon>Craniata</taxon>
        <taxon>Vertebrata</taxon>
        <taxon>Euteleostomi</taxon>
        <taxon>Actinopterygii</taxon>
        <taxon>Neopterygii</taxon>
        <taxon>Teleostei</taxon>
        <taxon>Protacanthopterygii</taxon>
        <taxon>Salmoniformes</taxon>
        <taxon>Salmonidae</taxon>
        <taxon>Coregoninae</taxon>
        <taxon>Coregonus</taxon>
    </lineage>
</organism>
<dbReference type="EMBL" id="JAGTTL010000002">
    <property type="protein sequence ID" value="KAK6327203.1"/>
    <property type="molecule type" value="Genomic_DNA"/>
</dbReference>
<proteinExistence type="predicted"/>
<name>A0AAN8MHU7_9TELE</name>
<dbReference type="Proteomes" id="UP001356427">
    <property type="component" value="Unassembled WGS sequence"/>
</dbReference>
<feature type="region of interest" description="Disordered" evidence="1">
    <location>
        <begin position="37"/>
        <end position="159"/>
    </location>
</feature>
<reference evidence="2 3" key="1">
    <citation type="submission" date="2021-04" db="EMBL/GenBank/DDBJ databases">
        <authorList>
            <person name="De Guttry C."/>
            <person name="Zahm M."/>
            <person name="Klopp C."/>
            <person name="Cabau C."/>
            <person name="Louis A."/>
            <person name="Berthelot C."/>
            <person name="Parey E."/>
            <person name="Roest Crollius H."/>
            <person name="Montfort J."/>
            <person name="Robinson-Rechavi M."/>
            <person name="Bucao C."/>
            <person name="Bouchez O."/>
            <person name="Gislard M."/>
            <person name="Lluch J."/>
            <person name="Milhes M."/>
            <person name="Lampietro C."/>
            <person name="Lopez Roques C."/>
            <person name="Donnadieu C."/>
            <person name="Braasch I."/>
            <person name="Desvignes T."/>
            <person name="Postlethwait J."/>
            <person name="Bobe J."/>
            <person name="Wedekind C."/>
            <person name="Guiguen Y."/>
        </authorList>
    </citation>
    <scope>NUCLEOTIDE SEQUENCE [LARGE SCALE GENOMIC DNA]</scope>
    <source>
        <strain evidence="2">Cs_M1</strain>
        <tissue evidence="2">Blood</tissue>
    </source>
</reference>